<keyword evidence="2" id="KW-1185">Reference proteome</keyword>
<dbReference type="Proteomes" id="UP000233786">
    <property type="component" value="Unassembled WGS sequence"/>
</dbReference>
<accession>A0A2N3Y0C9</accession>
<gene>
    <name evidence="1" type="ORF">A8926_4194</name>
</gene>
<dbReference type="OrthoDB" id="2375382at2"/>
<dbReference type="AlphaFoldDB" id="A0A2N3Y0C9"/>
<evidence type="ECO:0000313" key="2">
    <source>
        <dbReference type="Proteomes" id="UP000233786"/>
    </source>
</evidence>
<dbReference type="EMBL" id="PJNB01000001">
    <property type="protein sequence ID" value="PKW16369.1"/>
    <property type="molecule type" value="Genomic_DNA"/>
</dbReference>
<reference evidence="1" key="1">
    <citation type="submission" date="2017-12" db="EMBL/GenBank/DDBJ databases">
        <title>Sequencing the genomes of 1000 Actinobacteria strains.</title>
        <authorList>
            <person name="Klenk H.-P."/>
        </authorList>
    </citation>
    <scope>NUCLEOTIDE SEQUENCE [LARGE SCALE GENOMIC DNA]</scope>
    <source>
        <strain evidence="1">DSM 44228</strain>
    </source>
</reference>
<organism evidence="1 2">
    <name type="scientific">Saccharopolyspora spinosa</name>
    <dbReference type="NCBI Taxonomy" id="60894"/>
    <lineage>
        <taxon>Bacteria</taxon>
        <taxon>Bacillati</taxon>
        <taxon>Actinomycetota</taxon>
        <taxon>Actinomycetes</taxon>
        <taxon>Pseudonocardiales</taxon>
        <taxon>Pseudonocardiaceae</taxon>
        <taxon>Saccharopolyspora</taxon>
    </lineage>
</organism>
<name>A0A2N3Y0C9_SACSN</name>
<proteinExistence type="predicted"/>
<protein>
    <submittedName>
        <fullName evidence="1">Uncharacterized protein</fullName>
    </submittedName>
</protein>
<sequence>MRKPRGRALANSRDVLARVATRAWIVLWCAVGRRKKEVTVLAGGVVVLAKRGIQLIQQTHDPLSGIPVQPPIHRSGQDSGRILALTLASPLGETGLSHWSSQEMAADIKRTEGVAVSHNDVAKLWA</sequence>
<comment type="caution">
    <text evidence="1">The sequence shown here is derived from an EMBL/GenBank/DDBJ whole genome shotgun (WGS) entry which is preliminary data.</text>
</comment>
<dbReference type="STRING" id="994479.GCA_000194155_07140"/>
<dbReference type="RefSeq" id="WP_010314626.1">
    <property type="nucleotide sequence ID" value="NZ_CP061007.1"/>
</dbReference>
<evidence type="ECO:0000313" key="1">
    <source>
        <dbReference type="EMBL" id="PKW16369.1"/>
    </source>
</evidence>